<evidence type="ECO:0000256" key="2">
    <source>
        <dbReference type="ARBA" id="ARBA00023082"/>
    </source>
</evidence>
<dbReference type="InterPro" id="IPR007627">
    <property type="entry name" value="RNA_pol_sigma70_r2"/>
</dbReference>
<dbReference type="SUPFAM" id="SSF88659">
    <property type="entry name" value="Sigma3 and sigma4 domains of RNA polymerase sigma factors"/>
    <property type="match status" value="2"/>
</dbReference>
<dbReference type="InterPro" id="IPR007630">
    <property type="entry name" value="RNA_pol_sigma70_r4"/>
</dbReference>
<dbReference type="InterPro" id="IPR036388">
    <property type="entry name" value="WH-like_DNA-bd_sf"/>
</dbReference>
<dbReference type="PANTHER" id="PTHR30385">
    <property type="entry name" value="SIGMA FACTOR F FLAGELLAR"/>
    <property type="match status" value="1"/>
</dbReference>
<dbReference type="Gene3D" id="1.10.10.10">
    <property type="entry name" value="Winged helix-like DNA-binding domain superfamily/Winged helix DNA-binding domain"/>
    <property type="match status" value="2"/>
</dbReference>
<keyword evidence="4" id="KW-0804">Transcription</keyword>
<dbReference type="InterPro" id="IPR014284">
    <property type="entry name" value="RNA_pol_sigma-70_dom"/>
</dbReference>
<dbReference type="PANTHER" id="PTHR30385:SF4">
    <property type="entry name" value="RNA POLYMERASE SIGMA-E FACTOR"/>
    <property type="match status" value="1"/>
</dbReference>
<dbReference type="Proteomes" id="UP000600946">
    <property type="component" value="Unassembled WGS sequence"/>
</dbReference>
<dbReference type="Pfam" id="PF04539">
    <property type="entry name" value="Sigma70_r3"/>
    <property type="match status" value="1"/>
</dbReference>
<feature type="domain" description="RNA polymerase sigma-70 region 3" evidence="5">
    <location>
        <begin position="120"/>
        <end position="172"/>
    </location>
</feature>
<dbReference type="NCBIfam" id="TIGR02937">
    <property type="entry name" value="sigma70-ECF"/>
    <property type="match status" value="1"/>
</dbReference>
<sequence>MTTAVPRTRSHDDAPDTEAAFARLNSLDEGPEYQALRDELVAQWLPMSARLAVKYRNRGAEIEDLYQVAAMGLIKAVDRYEAARGAFEAYAIPTINGEIKRHFRDSLWAVHVPRRVQEFRNKVRIARSELQAGRPGEPSIAELAAQCGLDEDEVRAGMEAIESFRSLSLEAESGGAQGEGAGASLADSLGTTEPGFDHVIDREAVKPALRALPERESQILYMRFFQEMTQNQIAEELGLSQMHISRLITRACKRVRQQTLAEHLEAA</sequence>
<dbReference type="GeneID" id="96288586"/>
<reference evidence="9" key="1">
    <citation type="journal article" date="2019" name="Int. J. Syst. Evol. Microbiol.">
        <title>The Global Catalogue of Microorganisms (GCM) 10K type strain sequencing project: providing services to taxonomists for standard genome sequencing and annotation.</title>
        <authorList>
            <consortium name="The Broad Institute Genomics Platform"/>
            <consortium name="The Broad Institute Genome Sequencing Center for Infectious Disease"/>
            <person name="Wu L."/>
            <person name="Ma J."/>
        </authorList>
    </citation>
    <scope>NUCLEOTIDE SEQUENCE [LARGE SCALE GENOMIC DNA]</scope>
    <source>
        <strain evidence="9">JCM 4594</strain>
    </source>
</reference>
<accession>A0ABQ2ZL74</accession>
<dbReference type="NCBIfam" id="TIGR02980">
    <property type="entry name" value="SigBFG"/>
    <property type="match status" value="1"/>
</dbReference>
<dbReference type="InterPro" id="IPR014322">
    <property type="entry name" value="RNA_pol_sigma-B/F/G"/>
</dbReference>
<feature type="domain" description="RNA polymerase sigma-70 region 4" evidence="7">
    <location>
        <begin position="208"/>
        <end position="257"/>
    </location>
</feature>
<protein>
    <submittedName>
        <fullName evidence="8">RNA polymerase sigma factor</fullName>
    </submittedName>
</protein>
<evidence type="ECO:0000259" key="7">
    <source>
        <dbReference type="Pfam" id="PF04545"/>
    </source>
</evidence>
<name>A0ABQ2ZL74_9ACTN</name>
<dbReference type="InterPro" id="IPR007624">
    <property type="entry name" value="RNA_pol_sigma70_r3"/>
</dbReference>
<dbReference type="SUPFAM" id="SSF88946">
    <property type="entry name" value="Sigma2 domain of RNA polymerase sigma factors"/>
    <property type="match status" value="1"/>
</dbReference>
<evidence type="ECO:0000313" key="8">
    <source>
        <dbReference type="EMBL" id="GGY16483.1"/>
    </source>
</evidence>
<dbReference type="PRINTS" id="PR00046">
    <property type="entry name" value="SIGMA70FCT"/>
</dbReference>
<dbReference type="Pfam" id="PF04542">
    <property type="entry name" value="Sigma70_r2"/>
    <property type="match status" value="1"/>
</dbReference>
<dbReference type="InterPro" id="IPR013325">
    <property type="entry name" value="RNA_pol_sigma_r2"/>
</dbReference>
<evidence type="ECO:0000313" key="9">
    <source>
        <dbReference type="Proteomes" id="UP000600946"/>
    </source>
</evidence>
<keyword evidence="9" id="KW-1185">Reference proteome</keyword>
<gene>
    <name evidence="8" type="ORF">GCM10010326_05620</name>
</gene>
<proteinExistence type="predicted"/>
<dbReference type="InterPro" id="IPR000943">
    <property type="entry name" value="RNA_pol_sigma70"/>
</dbReference>
<dbReference type="Pfam" id="PF04545">
    <property type="entry name" value="Sigma70_r4"/>
    <property type="match status" value="1"/>
</dbReference>
<evidence type="ECO:0000256" key="4">
    <source>
        <dbReference type="ARBA" id="ARBA00023163"/>
    </source>
</evidence>
<dbReference type="EMBL" id="BMUU01000001">
    <property type="protein sequence ID" value="GGY16483.1"/>
    <property type="molecule type" value="Genomic_DNA"/>
</dbReference>
<keyword evidence="3" id="KW-0238">DNA-binding</keyword>
<evidence type="ECO:0000256" key="1">
    <source>
        <dbReference type="ARBA" id="ARBA00023015"/>
    </source>
</evidence>
<dbReference type="CDD" id="cd06171">
    <property type="entry name" value="Sigma70_r4"/>
    <property type="match status" value="1"/>
</dbReference>
<evidence type="ECO:0000259" key="5">
    <source>
        <dbReference type="Pfam" id="PF04539"/>
    </source>
</evidence>
<feature type="domain" description="RNA polymerase sigma-70 region 2" evidence="6">
    <location>
        <begin position="40"/>
        <end position="106"/>
    </location>
</feature>
<keyword evidence="2" id="KW-0731">Sigma factor</keyword>
<evidence type="ECO:0000256" key="3">
    <source>
        <dbReference type="ARBA" id="ARBA00023125"/>
    </source>
</evidence>
<evidence type="ECO:0000259" key="6">
    <source>
        <dbReference type="Pfam" id="PF04542"/>
    </source>
</evidence>
<comment type="caution">
    <text evidence="8">The sequence shown here is derived from an EMBL/GenBank/DDBJ whole genome shotgun (WGS) entry which is preliminary data.</text>
</comment>
<dbReference type="RefSeq" id="WP_190026048.1">
    <property type="nucleotide sequence ID" value="NZ_BMUU01000001.1"/>
</dbReference>
<organism evidence="8 9">
    <name type="scientific">Streptomyces xanthochromogenes</name>
    <dbReference type="NCBI Taxonomy" id="67384"/>
    <lineage>
        <taxon>Bacteria</taxon>
        <taxon>Bacillati</taxon>
        <taxon>Actinomycetota</taxon>
        <taxon>Actinomycetes</taxon>
        <taxon>Kitasatosporales</taxon>
        <taxon>Streptomycetaceae</taxon>
        <taxon>Streptomyces</taxon>
    </lineage>
</organism>
<dbReference type="Gene3D" id="1.20.120.1810">
    <property type="match status" value="1"/>
</dbReference>
<dbReference type="InterPro" id="IPR013324">
    <property type="entry name" value="RNA_pol_sigma_r3/r4-like"/>
</dbReference>
<keyword evidence="1" id="KW-0805">Transcription regulation</keyword>